<dbReference type="Proteomes" id="UP000799755">
    <property type="component" value="Unassembled WGS sequence"/>
</dbReference>
<evidence type="ECO:0000313" key="1">
    <source>
        <dbReference type="EMBL" id="KAF2470009.1"/>
    </source>
</evidence>
<reference evidence="1" key="1">
    <citation type="journal article" date="2020" name="Stud. Mycol.">
        <title>101 Dothideomycetes genomes: a test case for predicting lifestyles and emergence of pathogens.</title>
        <authorList>
            <person name="Haridas S."/>
            <person name="Albert R."/>
            <person name="Binder M."/>
            <person name="Bloem J."/>
            <person name="Labutti K."/>
            <person name="Salamov A."/>
            <person name="Andreopoulos B."/>
            <person name="Baker S."/>
            <person name="Barry K."/>
            <person name="Bills G."/>
            <person name="Bluhm B."/>
            <person name="Cannon C."/>
            <person name="Castanera R."/>
            <person name="Culley D."/>
            <person name="Daum C."/>
            <person name="Ezra D."/>
            <person name="Gonzalez J."/>
            <person name="Henrissat B."/>
            <person name="Kuo A."/>
            <person name="Liang C."/>
            <person name="Lipzen A."/>
            <person name="Lutzoni F."/>
            <person name="Magnuson J."/>
            <person name="Mondo S."/>
            <person name="Nolan M."/>
            <person name="Ohm R."/>
            <person name="Pangilinan J."/>
            <person name="Park H.-J."/>
            <person name="Ramirez L."/>
            <person name="Alfaro M."/>
            <person name="Sun H."/>
            <person name="Tritt A."/>
            <person name="Yoshinaga Y."/>
            <person name="Zwiers L.-H."/>
            <person name="Turgeon B."/>
            <person name="Goodwin S."/>
            <person name="Spatafora J."/>
            <person name="Crous P."/>
            <person name="Grigoriev I."/>
        </authorList>
    </citation>
    <scope>NUCLEOTIDE SEQUENCE</scope>
    <source>
        <strain evidence="1">ATCC 200398</strain>
    </source>
</reference>
<comment type="caution">
    <text evidence="1">The sequence shown here is derived from an EMBL/GenBank/DDBJ whole genome shotgun (WGS) entry which is preliminary data.</text>
</comment>
<accession>A0ACB6QSP8</accession>
<proteinExistence type="predicted"/>
<dbReference type="EMBL" id="MU003509">
    <property type="protein sequence ID" value="KAF2470009.1"/>
    <property type="molecule type" value="Genomic_DNA"/>
</dbReference>
<sequence length="173" mass="19993">MIEFFHRLEYNVTGCRRSMFLKHLRVDMGADKYMSINPVPHDLCVPSSFRIWQITWFHVLGEIRRLIYERIVMCDFVVFDFAIKSKQFDDPGQNDKAQSQPHSTWLSKLNTVCDASSCQLKVNPSIDRVREVLLKPGIQAQRGELAKITEASQHFGAELATRALKEDITHLDL</sequence>
<organism evidence="1 2">
    <name type="scientific">Lindgomyces ingoldianus</name>
    <dbReference type="NCBI Taxonomy" id="673940"/>
    <lineage>
        <taxon>Eukaryota</taxon>
        <taxon>Fungi</taxon>
        <taxon>Dikarya</taxon>
        <taxon>Ascomycota</taxon>
        <taxon>Pezizomycotina</taxon>
        <taxon>Dothideomycetes</taxon>
        <taxon>Pleosporomycetidae</taxon>
        <taxon>Pleosporales</taxon>
        <taxon>Lindgomycetaceae</taxon>
        <taxon>Lindgomyces</taxon>
    </lineage>
</organism>
<name>A0ACB6QSP8_9PLEO</name>
<keyword evidence="2" id="KW-1185">Reference proteome</keyword>
<evidence type="ECO:0000313" key="2">
    <source>
        <dbReference type="Proteomes" id="UP000799755"/>
    </source>
</evidence>
<protein>
    <submittedName>
        <fullName evidence="1">Uncharacterized protein</fullName>
    </submittedName>
</protein>
<gene>
    <name evidence="1" type="ORF">BDR25DRAFT_355737</name>
</gene>